<dbReference type="OrthoDB" id="7358522at2"/>
<dbReference type="EMBL" id="FNCE01000016">
    <property type="protein sequence ID" value="SDG49593.1"/>
    <property type="molecule type" value="Genomic_DNA"/>
</dbReference>
<protein>
    <recommendedName>
        <fullName evidence="4">Single Cache domain 2-containing protein</fullName>
    </recommendedName>
</protein>
<dbReference type="RefSeq" id="WP_090022037.1">
    <property type="nucleotide sequence ID" value="NZ_FNCE01000016.1"/>
</dbReference>
<reference evidence="2 3" key="1">
    <citation type="submission" date="2016-10" db="EMBL/GenBank/DDBJ databases">
        <authorList>
            <person name="de Groot N.N."/>
        </authorList>
    </citation>
    <scope>NUCLEOTIDE SEQUENCE [LARGE SCALE GENOMIC DNA]</scope>
    <source>
        <strain evidence="2 3">DSM 25584</strain>
    </source>
</reference>
<evidence type="ECO:0000313" key="2">
    <source>
        <dbReference type="EMBL" id="SDG49593.1"/>
    </source>
</evidence>
<evidence type="ECO:0000313" key="3">
    <source>
        <dbReference type="Proteomes" id="UP000199415"/>
    </source>
</evidence>
<organism evidence="2 3">
    <name type="scientific">Limimonas halophila</name>
    <dbReference type="NCBI Taxonomy" id="1082479"/>
    <lineage>
        <taxon>Bacteria</taxon>
        <taxon>Pseudomonadati</taxon>
        <taxon>Pseudomonadota</taxon>
        <taxon>Alphaproteobacteria</taxon>
        <taxon>Rhodospirillales</taxon>
        <taxon>Rhodovibrionaceae</taxon>
        <taxon>Limimonas</taxon>
    </lineage>
</organism>
<sequence length="159" mass="17208">MKRIHKTAVAIGVGVALGSAPLTAQALEPKDLVDVRDHALEVLANNDLQAAIDKLGRPDSKALDLEGPGLHTWAFKNQGVILWDHSGQAQEGMDISDLQGMSGLKVIADVKEHVKNGDDLVKWADELPHPETGQVETSYVSCDTFAPKKYVCAMAWVEK</sequence>
<proteinExistence type="predicted"/>
<keyword evidence="3" id="KW-1185">Reference proteome</keyword>
<dbReference type="AlphaFoldDB" id="A0A1G7UQ02"/>
<name>A0A1G7UQ02_9PROT</name>
<dbReference type="STRING" id="1082479.SAMN05216241_1162"/>
<feature type="chain" id="PRO_5011551875" description="Single Cache domain 2-containing protein" evidence="1">
    <location>
        <begin position="27"/>
        <end position="159"/>
    </location>
</feature>
<evidence type="ECO:0008006" key="4">
    <source>
        <dbReference type="Google" id="ProtNLM"/>
    </source>
</evidence>
<keyword evidence="1" id="KW-0732">Signal</keyword>
<accession>A0A1G7UQ02</accession>
<gene>
    <name evidence="2" type="ORF">SAMN05216241_1162</name>
</gene>
<dbReference type="Proteomes" id="UP000199415">
    <property type="component" value="Unassembled WGS sequence"/>
</dbReference>
<evidence type="ECO:0000256" key="1">
    <source>
        <dbReference type="SAM" id="SignalP"/>
    </source>
</evidence>
<feature type="signal peptide" evidence="1">
    <location>
        <begin position="1"/>
        <end position="26"/>
    </location>
</feature>